<comment type="caution">
    <text evidence="1">The sequence shown here is derived from an EMBL/GenBank/DDBJ whole genome shotgun (WGS) entry which is preliminary data.</text>
</comment>
<proteinExistence type="predicted"/>
<dbReference type="AlphaFoldDB" id="A0AAX3J6D8"/>
<evidence type="ECO:0000313" key="2">
    <source>
        <dbReference type="Proteomes" id="UP000433737"/>
    </source>
</evidence>
<organism evidence="1 2">
    <name type="scientific">Pantoea brenneri</name>
    <dbReference type="NCBI Taxonomy" id="472694"/>
    <lineage>
        <taxon>Bacteria</taxon>
        <taxon>Pseudomonadati</taxon>
        <taxon>Pseudomonadota</taxon>
        <taxon>Gammaproteobacteria</taxon>
        <taxon>Enterobacterales</taxon>
        <taxon>Erwiniaceae</taxon>
        <taxon>Pantoea</taxon>
    </lineage>
</organism>
<accession>A0AAX3J6D8</accession>
<protein>
    <submittedName>
        <fullName evidence="1">Uncharacterized protein</fullName>
    </submittedName>
</protein>
<name>A0AAX3J6D8_9GAMM</name>
<evidence type="ECO:0000313" key="1">
    <source>
        <dbReference type="EMBL" id="VXB91380.1"/>
    </source>
</evidence>
<dbReference type="Proteomes" id="UP000433737">
    <property type="component" value="Unassembled WGS sequence"/>
</dbReference>
<sequence>MSGGLVKDANYIARLSVNSGAPLINHWTGNRTGAGWREEWIVLAGEENSEKSAKRHHCHRLAPVT</sequence>
<gene>
    <name evidence="1" type="ORF">PANT111_190162</name>
</gene>
<reference evidence="1 2" key="1">
    <citation type="submission" date="2019-10" db="EMBL/GenBank/DDBJ databases">
        <authorList>
            <person name="Karimi E."/>
        </authorList>
    </citation>
    <scope>NUCLEOTIDE SEQUENCE [LARGE SCALE GENOMIC DNA]</scope>
    <source>
        <strain evidence="1">Pantoea sp. 111</strain>
    </source>
</reference>
<dbReference type="EMBL" id="CABWMH010000011">
    <property type="protein sequence ID" value="VXB91380.1"/>
    <property type="molecule type" value="Genomic_DNA"/>
</dbReference>